<dbReference type="Proteomes" id="UP000228874">
    <property type="component" value="Unassembled WGS sequence"/>
</dbReference>
<name>A0A2H9M3D1_HUBC1</name>
<sequence>MVKVLDNNKSVVLAFCITDIINKNGEAIRVNYDLMHLYSSETIFKRAFKFLIEYLPRTQAGITTYSLIRTHSIKKIGGYGNFKKNRKELFNRGTYTGELQTIFRLIFEGDFYIVNILLFHQRYTMMRQHSDVYLKSYKKLDILFYMISTALKNFFDVHKYYAILRMIISESGIKSYQKYFLFCVAWIEEFIFYVQGIFHYFISFFKFIYGKTYRSTYYDRLSKYNIKDKSV</sequence>
<dbReference type="EMBL" id="PEUT01000063">
    <property type="protein sequence ID" value="PIV13489.1"/>
    <property type="molecule type" value="Genomic_DNA"/>
</dbReference>
<organism evidence="2 5">
    <name type="scientific">Huberarchaeum crystalense</name>
    <dbReference type="NCBI Taxonomy" id="2014257"/>
    <lineage>
        <taxon>Archaea</taxon>
        <taxon>Candidatus Huberarchaeota</taxon>
        <taxon>Candidatus Huberarchaeia</taxon>
        <taxon>Candidatus Huberarchaeales</taxon>
        <taxon>Candidatus Huberarchaeaceae</taxon>
        <taxon>Candidatus Huberarchaeum</taxon>
    </lineage>
</organism>
<keyword evidence="1" id="KW-1133">Transmembrane helix</keyword>
<feature type="transmembrane region" description="Helical" evidence="1">
    <location>
        <begin position="179"/>
        <end position="202"/>
    </location>
</feature>
<dbReference type="AlphaFoldDB" id="A0A2H9M3D1"/>
<reference evidence="4 5" key="1">
    <citation type="submission" date="2017-09" db="EMBL/GenBank/DDBJ databases">
        <title>Depth-based differentiation of microbial function through sediment-hosted aquifers and enrichment of novel symbionts in the deep terrestrial subsurface.</title>
        <authorList>
            <person name="Probst A.J."/>
            <person name="Ladd B."/>
            <person name="Jarett J.K."/>
            <person name="Geller-Mcgrath D.E."/>
            <person name="Sieber C.M.K."/>
            <person name="Emerson J.B."/>
            <person name="Anantharaman K."/>
            <person name="Thomas B.C."/>
            <person name="Malmstrom R."/>
            <person name="Stieglmeier M."/>
            <person name="Klingl A."/>
            <person name="Woyke T."/>
            <person name="Ryan C.M."/>
            <person name="Banfield J.F."/>
        </authorList>
    </citation>
    <scope>NUCLEOTIDE SEQUENCE [LARGE SCALE GENOMIC DNA]</scope>
</reference>
<proteinExistence type="predicted"/>
<protein>
    <submittedName>
        <fullName evidence="2">Uncharacterized protein</fullName>
    </submittedName>
</protein>
<comment type="caution">
    <text evidence="2">The sequence shown here is derived from an EMBL/GenBank/DDBJ whole genome shotgun (WGS) entry which is preliminary data.</text>
</comment>
<dbReference type="EMBL" id="PFMG01000062">
    <property type="protein sequence ID" value="PIY99657.1"/>
    <property type="molecule type" value="Genomic_DNA"/>
</dbReference>
<keyword evidence="1" id="KW-0472">Membrane</keyword>
<reference evidence="2" key="2">
    <citation type="submission" date="2017-09" db="EMBL/GenBank/DDBJ databases">
        <title>Depth-based differentiation of microbial function through sediment-hosted aquifers and enrichment of novel symbionts in the deep terrestrial subsurface.</title>
        <authorList>
            <person name="Probst A.J."/>
            <person name="Ladd B."/>
            <person name="Jarett J.K."/>
            <person name="Geller-Mcgrath D.E."/>
            <person name="Sieber C.M."/>
            <person name="Emerson J.B."/>
            <person name="Anantharaman K."/>
            <person name="Thomas B.C."/>
            <person name="Malmstrom R."/>
            <person name="Stieglmeier M."/>
            <person name="Klingl A."/>
            <person name="Woyke T."/>
            <person name="Ryan C.M."/>
            <person name="Banfield J.F."/>
        </authorList>
    </citation>
    <scope>NUCLEOTIDE SEQUENCE [LARGE SCALE GENOMIC DNA]</scope>
    <source>
        <strain evidence="2">CG03_land_8_20_14_0_80_31_114</strain>
        <strain evidence="3">CG_4_10_14_0_8_um_filter_31_133</strain>
    </source>
</reference>
<evidence type="ECO:0000313" key="5">
    <source>
        <dbReference type="Proteomes" id="UP000230713"/>
    </source>
</evidence>
<dbReference type="Proteomes" id="UP000230713">
    <property type="component" value="Unassembled WGS sequence"/>
</dbReference>
<evidence type="ECO:0000313" key="4">
    <source>
        <dbReference type="Proteomes" id="UP000228874"/>
    </source>
</evidence>
<accession>A0A2H9M3D1</accession>
<gene>
    <name evidence="2" type="ORF">COS45_02645</name>
    <name evidence="3" type="ORF">COY63_02435</name>
</gene>
<evidence type="ECO:0000256" key="1">
    <source>
        <dbReference type="SAM" id="Phobius"/>
    </source>
</evidence>
<keyword evidence="1" id="KW-0812">Transmembrane</keyword>
<evidence type="ECO:0000313" key="2">
    <source>
        <dbReference type="EMBL" id="PIV13489.1"/>
    </source>
</evidence>
<evidence type="ECO:0000313" key="3">
    <source>
        <dbReference type="EMBL" id="PIY99657.1"/>
    </source>
</evidence>
<accession>A0A2H9P854</accession>